<evidence type="ECO:0000313" key="4">
    <source>
        <dbReference type="EMBL" id="KAF5943445.1"/>
    </source>
</evidence>
<protein>
    <submittedName>
        <fullName evidence="4">Uncharacterized protein</fullName>
    </submittedName>
</protein>
<feature type="region of interest" description="Disordered" evidence="3">
    <location>
        <begin position="151"/>
        <end position="172"/>
    </location>
</feature>
<reference evidence="4 5" key="2">
    <citation type="submission" date="2020-07" db="EMBL/GenBank/DDBJ databases">
        <title>Genome assembly of wild tea tree DASZ reveals pedigree and selection history of tea varieties.</title>
        <authorList>
            <person name="Zhang W."/>
        </authorList>
    </citation>
    <scope>NUCLEOTIDE SEQUENCE [LARGE SCALE GENOMIC DNA]</scope>
    <source>
        <strain evidence="5">cv. G240</strain>
        <tissue evidence="4">Leaf</tissue>
    </source>
</reference>
<keyword evidence="2" id="KW-0808">Transferase</keyword>
<feature type="compositionally biased region" description="Basic and acidic residues" evidence="3">
    <location>
        <begin position="151"/>
        <end position="161"/>
    </location>
</feature>
<name>A0A7J7GTC8_CAMSI</name>
<dbReference type="GO" id="GO:0080043">
    <property type="term" value="F:quercetin 3-O-glucosyltransferase activity"/>
    <property type="evidence" value="ECO:0007669"/>
    <property type="project" value="TreeGrafter"/>
</dbReference>
<evidence type="ECO:0000256" key="2">
    <source>
        <dbReference type="ARBA" id="ARBA00022676"/>
    </source>
</evidence>
<dbReference type="Proteomes" id="UP000593564">
    <property type="component" value="Unassembled WGS sequence"/>
</dbReference>
<accession>A0A7J7GTC8</accession>
<sequence length="172" mass="20669">MCSTHHRSKYRPVRYVLVDSYRKIEAPIRIWTSITVRMKLTAVTSESRRDTRFPIRISRYYRYRSSVNRYRYVIRYPLLDGQDPSDTSFVGDLFQKSREYIEWLNSKPQSSVVYISFGTMIVLPKQQKEEIMQGLLETHLQFLWVMRPKETHDEEKEKEDEAALSCMEELEQ</sequence>
<dbReference type="EMBL" id="JACBKZ010000008">
    <property type="protein sequence ID" value="KAF5943445.1"/>
    <property type="molecule type" value="Genomic_DNA"/>
</dbReference>
<proteinExistence type="inferred from homology"/>
<keyword evidence="5" id="KW-1185">Reference proteome</keyword>
<feature type="compositionally biased region" description="Acidic residues" evidence="3">
    <location>
        <begin position="162"/>
        <end position="172"/>
    </location>
</feature>
<evidence type="ECO:0000256" key="3">
    <source>
        <dbReference type="SAM" id="MobiDB-lite"/>
    </source>
</evidence>
<comment type="similarity">
    <text evidence="1">Belongs to the UDP-glycosyltransferase family.</text>
</comment>
<dbReference type="SUPFAM" id="SSF53756">
    <property type="entry name" value="UDP-Glycosyltransferase/glycogen phosphorylase"/>
    <property type="match status" value="1"/>
</dbReference>
<dbReference type="AlphaFoldDB" id="A0A7J7GTC8"/>
<gene>
    <name evidence="4" type="ORF">HYC85_017522</name>
</gene>
<dbReference type="GO" id="GO:0080044">
    <property type="term" value="F:quercetin 7-O-glucosyltransferase activity"/>
    <property type="evidence" value="ECO:0007669"/>
    <property type="project" value="TreeGrafter"/>
</dbReference>
<dbReference type="Gene3D" id="3.40.50.2000">
    <property type="entry name" value="Glycogen Phosphorylase B"/>
    <property type="match status" value="2"/>
</dbReference>
<dbReference type="PANTHER" id="PTHR11926:SF870">
    <property type="entry name" value="UDP-GLYCOSYLTRANSFERASE 75B1"/>
    <property type="match status" value="1"/>
</dbReference>
<reference evidence="5" key="1">
    <citation type="journal article" date="2020" name="Nat. Commun.">
        <title>Genome assembly of wild tea tree DASZ reveals pedigree and selection history of tea varieties.</title>
        <authorList>
            <person name="Zhang W."/>
            <person name="Zhang Y."/>
            <person name="Qiu H."/>
            <person name="Guo Y."/>
            <person name="Wan H."/>
            <person name="Zhang X."/>
            <person name="Scossa F."/>
            <person name="Alseekh S."/>
            <person name="Zhang Q."/>
            <person name="Wang P."/>
            <person name="Xu L."/>
            <person name="Schmidt M.H."/>
            <person name="Jia X."/>
            <person name="Li D."/>
            <person name="Zhu A."/>
            <person name="Guo F."/>
            <person name="Chen W."/>
            <person name="Ni D."/>
            <person name="Usadel B."/>
            <person name="Fernie A.R."/>
            <person name="Wen W."/>
        </authorList>
    </citation>
    <scope>NUCLEOTIDE SEQUENCE [LARGE SCALE GENOMIC DNA]</scope>
    <source>
        <strain evidence="5">cv. G240</strain>
    </source>
</reference>
<dbReference type="PANTHER" id="PTHR11926">
    <property type="entry name" value="GLUCOSYL/GLUCURONOSYL TRANSFERASES"/>
    <property type="match status" value="1"/>
</dbReference>
<comment type="caution">
    <text evidence="4">The sequence shown here is derived from an EMBL/GenBank/DDBJ whole genome shotgun (WGS) entry which is preliminary data.</text>
</comment>
<organism evidence="4 5">
    <name type="scientific">Camellia sinensis</name>
    <name type="common">Tea plant</name>
    <name type="synonym">Thea sinensis</name>
    <dbReference type="NCBI Taxonomy" id="4442"/>
    <lineage>
        <taxon>Eukaryota</taxon>
        <taxon>Viridiplantae</taxon>
        <taxon>Streptophyta</taxon>
        <taxon>Embryophyta</taxon>
        <taxon>Tracheophyta</taxon>
        <taxon>Spermatophyta</taxon>
        <taxon>Magnoliopsida</taxon>
        <taxon>eudicotyledons</taxon>
        <taxon>Gunneridae</taxon>
        <taxon>Pentapetalae</taxon>
        <taxon>asterids</taxon>
        <taxon>Ericales</taxon>
        <taxon>Theaceae</taxon>
        <taxon>Camellia</taxon>
    </lineage>
</organism>
<evidence type="ECO:0000256" key="1">
    <source>
        <dbReference type="ARBA" id="ARBA00009995"/>
    </source>
</evidence>
<keyword evidence="2" id="KW-0328">Glycosyltransferase</keyword>
<evidence type="ECO:0000313" key="5">
    <source>
        <dbReference type="Proteomes" id="UP000593564"/>
    </source>
</evidence>